<evidence type="ECO:0000256" key="2">
    <source>
        <dbReference type="ARBA" id="ARBA00006434"/>
    </source>
</evidence>
<feature type="transmembrane region" description="Helical" evidence="8">
    <location>
        <begin position="129"/>
        <end position="149"/>
    </location>
</feature>
<dbReference type="NCBIfam" id="TIGR00813">
    <property type="entry name" value="sss"/>
    <property type="match status" value="1"/>
</dbReference>
<feature type="transmembrane region" description="Helical" evidence="8">
    <location>
        <begin position="50"/>
        <end position="73"/>
    </location>
</feature>
<feature type="transmembrane region" description="Helical" evidence="8">
    <location>
        <begin position="615"/>
        <end position="639"/>
    </location>
</feature>
<comment type="subcellular location">
    <subcellularLocation>
        <location evidence="1">Membrane</location>
        <topology evidence="1">Multi-pass membrane protein</topology>
    </subcellularLocation>
</comment>
<evidence type="ECO:0000256" key="1">
    <source>
        <dbReference type="ARBA" id="ARBA00004141"/>
    </source>
</evidence>
<feature type="transmembrane region" description="Helical" evidence="8">
    <location>
        <begin position="330"/>
        <end position="354"/>
    </location>
</feature>
<reference evidence="9 10" key="1">
    <citation type="journal article" date="2018" name="Mol. Biol. Evol.">
        <title>Analysis of the draft genome of the red seaweed Gracilariopsis chorda provides insights into genome size evolution in Rhodophyta.</title>
        <authorList>
            <person name="Lee J."/>
            <person name="Yang E.C."/>
            <person name="Graf L."/>
            <person name="Yang J.H."/>
            <person name="Qiu H."/>
            <person name="Zel Zion U."/>
            <person name="Chan C.X."/>
            <person name="Stephens T.G."/>
            <person name="Weber A.P.M."/>
            <person name="Boo G.H."/>
            <person name="Boo S.M."/>
            <person name="Kim K.M."/>
            <person name="Shin Y."/>
            <person name="Jung M."/>
            <person name="Lee S.J."/>
            <person name="Yim H.S."/>
            <person name="Lee J.H."/>
            <person name="Bhattacharya D."/>
            <person name="Yoon H.S."/>
        </authorList>
    </citation>
    <scope>NUCLEOTIDE SEQUENCE [LARGE SCALE GENOMIC DNA]</scope>
    <source>
        <strain evidence="9 10">SKKU-2015</strain>
        <tissue evidence="9">Whole body</tissue>
    </source>
</reference>
<dbReference type="PANTHER" id="PTHR46154:SF4">
    <property type="entry name" value="UREA ACTIVE TRANSPORTER"/>
    <property type="match status" value="1"/>
</dbReference>
<feature type="transmembrane region" description="Helical" evidence="8">
    <location>
        <begin position="293"/>
        <end position="310"/>
    </location>
</feature>
<sequence>MSRAAEPFVSPSVFFFNSCENAQAVVNNFFNESKYECYTHFFRSPPLSIAIGYAVVLAFGLAFGAATVALVFIDQYIFRRAMNSEYFNTAGRSVRTGLTASVVVSQWTWAATLLQSSNVAYQFGISGPLWYAAGATVQVVLFSTMAVLVKLRAPTAHTFLEIIRARWGRVAHLTFLGFALITNIIVTSMLVLGGSVTVQALTGMNVDVASFLIPLGVILYTFAGGLKATFVASYFNTGVILVALVVFMFKVYVTSEDLGSPDKVYHNLQQVSLIRGVEGNRDGSYLTMFSRNGFFFGVVNLVGNFGTVFIDQSYWQSAIAASPTASWKGYLLGGLCWFAIPFSLASSLGLAAVARSLPITIEEANQGLVPPAAAFDLMGRNGASLVLVMLFMAVTSSGASEQIAVSSLISYDVYRTYFNPNCSGQQVIFLSRIVIVSYGLLTGGFSIALHHIHVNLNFLYLAMGVFIGPAVVPVAYSISWGRCSGKGAVFGSLFGLVCGLSVWLSYGASFPGGLSVENLQEDEVMLAGNLSSILSSALVCTIISIFRPDDCDWSTTKAIPLIEDDPNAHIAFETEEALEQALKRIGIAGVLITGVLVVLWPAFTLPAKVFSKHYFRFWVALSFIWGIASCVLMIVLPLIESRHGILILLSGGRYGLGAKAEGEETALEDFVVEDR</sequence>
<dbReference type="EMBL" id="NBIV01000024">
    <property type="protein sequence ID" value="PXF47435.1"/>
    <property type="molecule type" value="Genomic_DNA"/>
</dbReference>
<comment type="caution">
    <text evidence="9">The sequence shown here is derived from an EMBL/GenBank/DDBJ whole genome shotgun (WGS) entry which is preliminary data.</text>
</comment>
<name>A0A2V3IZD6_9FLOR</name>
<feature type="transmembrane region" description="Helical" evidence="8">
    <location>
        <begin position="234"/>
        <end position="253"/>
    </location>
</feature>
<evidence type="ECO:0000313" key="10">
    <source>
        <dbReference type="Proteomes" id="UP000247409"/>
    </source>
</evidence>
<dbReference type="STRING" id="448386.A0A2V3IZD6"/>
<keyword evidence="4 8" id="KW-0812">Transmembrane</keyword>
<proteinExistence type="inferred from homology"/>
<keyword evidence="10" id="KW-1185">Reference proteome</keyword>
<evidence type="ECO:0000256" key="6">
    <source>
        <dbReference type="ARBA" id="ARBA00023136"/>
    </source>
</evidence>
<dbReference type="Pfam" id="PF00474">
    <property type="entry name" value="SSF"/>
    <property type="match status" value="1"/>
</dbReference>
<dbReference type="InterPro" id="IPR001734">
    <property type="entry name" value="Na/solute_symporter"/>
</dbReference>
<keyword evidence="3" id="KW-0813">Transport</keyword>
<dbReference type="PANTHER" id="PTHR46154">
    <property type="match status" value="1"/>
</dbReference>
<evidence type="ECO:0000256" key="3">
    <source>
        <dbReference type="ARBA" id="ARBA00022448"/>
    </source>
</evidence>
<dbReference type="Gene3D" id="1.20.1730.10">
    <property type="entry name" value="Sodium/glucose cotransporter"/>
    <property type="match status" value="1"/>
</dbReference>
<dbReference type="GO" id="GO:0005886">
    <property type="term" value="C:plasma membrane"/>
    <property type="evidence" value="ECO:0007669"/>
    <property type="project" value="TreeGrafter"/>
</dbReference>
<evidence type="ECO:0000256" key="7">
    <source>
        <dbReference type="RuleBase" id="RU362091"/>
    </source>
</evidence>
<feature type="transmembrane region" description="Helical" evidence="8">
    <location>
        <begin position="94"/>
        <end position="114"/>
    </location>
</feature>
<dbReference type="OrthoDB" id="6132759at2759"/>
<feature type="transmembrane region" description="Helical" evidence="8">
    <location>
        <begin position="385"/>
        <end position="409"/>
    </location>
</feature>
<gene>
    <name evidence="9" type="ORF">BWQ96_02766</name>
</gene>
<feature type="transmembrane region" description="Helical" evidence="8">
    <location>
        <begin position="526"/>
        <end position="546"/>
    </location>
</feature>
<keyword evidence="6 8" id="KW-0472">Membrane</keyword>
<evidence type="ECO:0000256" key="8">
    <source>
        <dbReference type="SAM" id="Phobius"/>
    </source>
</evidence>
<protein>
    <submittedName>
        <fullName evidence="9">Urea-proton symporter DUR3</fullName>
    </submittedName>
</protein>
<evidence type="ECO:0000256" key="5">
    <source>
        <dbReference type="ARBA" id="ARBA00022989"/>
    </source>
</evidence>
<dbReference type="InterPro" id="IPR038377">
    <property type="entry name" value="Na/Glc_symporter_sf"/>
</dbReference>
<comment type="similarity">
    <text evidence="2 7">Belongs to the sodium:solute symporter (SSF) (TC 2.A.21) family.</text>
</comment>
<dbReference type="PROSITE" id="PS50283">
    <property type="entry name" value="NA_SOLUT_SYMP_3"/>
    <property type="match status" value="1"/>
</dbReference>
<keyword evidence="5 8" id="KW-1133">Transmembrane helix</keyword>
<feature type="transmembrane region" description="Helical" evidence="8">
    <location>
        <begin position="585"/>
        <end position="603"/>
    </location>
</feature>
<feature type="transmembrane region" description="Helical" evidence="8">
    <location>
        <begin position="170"/>
        <end position="192"/>
    </location>
</feature>
<dbReference type="CDD" id="cd11476">
    <property type="entry name" value="SLC5sbd_DUR3"/>
    <property type="match status" value="1"/>
</dbReference>
<feature type="transmembrane region" description="Helical" evidence="8">
    <location>
        <begin position="488"/>
        <end position="506"/>
    </location>
</feature>
<dbReference type="GO" id="GO:0015204">
    <property type="term" value="F:urea transmembrane transporter activity"/>
    <property type="evidence" value="ECO:0007669"/>
    <property type="project" value="InterPro"/>
</dbReference>
<feature type="transmembrane region" description="Helical" evidence="8">
    <location>
        <begin position="429"/>
        <end position="452"/>
    </location>
</feature>
<organism evidence="9 10">
    <name type="scientific">Gracilariopsis chorda</name>
    <dbReference type="NCBI Taxonomy" id="448386"/>
    <lineage>
        <taxon>Eukaryota</taxon>
        <taxon>Rhodophyta</taxon>
        <taxon>Florideophyceae</taxon>
        <taxon>Rhodymeniophycidae</taxon>
        <taxon>Gracilariales</taxon>
        <taxon>Gracilariaceae</taxon>
        <taxon>Gracilariopsis</taxon>
    </lineage>
</organism>
<dbReference type="Proteomes" id="UP000247409">
    <property type="component" value="Unassembled WGS sequence"/>
</dbReference>
<dbReference type="InterPro" id="IPR031155">
    <property type="entry name" value="DUR"/>
</dbReference>
<feature type="transmembrane region" description="Helical" evidence="8">
    <location>
        <begin position="204"/>
        <end position="222"/>
    </location>
</feature>
<evidence type="ECO:0000256" key="4">
    <source>
        <dbReference type="ARBA" id="ARBA00022692"/>
    </source>
</evidence>
<feature type="transmembrane region" description="Helical" evidence="8">
    <location>
        <begin position="458"/>
        <end position="476"/>
    </location>
</feature>
<evidence type="ECO:0000313" key="9">
    <source>
        <dbReference type="EMBL" id="PXF47435.1"/>
    </source>
</evidence>
<accession>A0A2V3IZD6</accession>
<dbReference type="AlphaFoldDB" id="A0A2V3IZD6"/>